<keyword evidence="7 11" id="KW-1133">Transmembrane helix</keyword>
<feature type="transmembrane region" description="Helical" evidence="11">
    <location>
        <begin position="270"/>
        <end position="288"/>
    </location>
</feature>
<keyword evidence="5" id="KW-0378">Hydrolase</keyword>
<dbReference type="AlphaFoldDB" id="A0AAV3RUS5"/>
<dbReference type="PANTHER" id="PTHR13046">
    <property type="entry name" value="PROTEASE U48 CAAX PRENYL PROTEASE RCE1"/>
    <property type="match status" value="1"/>
</dbReference>
<evidence type="ECO:0000256" key="1">
    <source>
        <dbReference type="ARBA" id="ARBA00004477"/>
    </source>
</evidence>
<dbReference type="GO" id="GO:0004222">
    <property type="term" value="F:metalloendopeptidase activity"/>
    <property type="evidence" value="ECO:0007669"/>
    <property type="project" value="InterPro"/>
</dbReference>
<evidence type="ECO:0000256" key="11">
    <source>
        <dbReference type="SAM" id="Phobius"/>
    </source>
</evidence>
<comment type="caution">
    <text evidence="13">The sequence shown here is derived from an EMBL/GenBank/DDBJ whole genome shotgun (WGS) entry which is preliminary data.</text>
</comment>
<protein>
    <recommendedName>
        <fullName evidence="10">intramembrane prenyl-peptidase Rce1</fullName>
        <ecNumber evidence="10">3.4.26.1</ecNumber>
    </recommendedName>
</protein>
<organism evidence="13 14">
    <name type="scientific">Lithospermum erythrorhizon</name>
    <name type="common">Purple gromwell</name>
    <name type="synonym">Lithospermum officinale var. erythrorhizon</name>
    <dbReference type="NCBI Taxonomy" id="34254"/>
    <lineage>
        <taxon>Eukaryota</taxon>
        <taxon>Viridiplantae</taxon>
        <taxon>Streptophyta</taxon>
        <taxon>Embryophyta</taxon>
        <taxon>Tracheophyta</taxon>
        <taxon>Spermatophyta</taxon>
        <taxon>Magnoliopsida</taxon>
        <taxon>eudicotyledons</taxon>
        <taxon>Gunneridae</taxon>
        <taxon>Pentapetalae</taxon>
        <taxon>asterids</taxon>
        <taxon>lamiids</taxon>
        <taxon>Boraginales</taxon>
        <taxon>Boraginaceae</taxon>
        <taxon>Boraginoideae</taxon>
        <taxon>Lithospermeae</taxon>
        <taxon>Lithospermum</taxon>
    </lineage>
</organism>
<evidence type="ECO:0000256" key="10">
    <source>
        <dbReference type="ARBA" id="ARBA00049729"/>
    </source>
</evidence>
<feature type="transmembrane region" description="Helical" evidence="11">
    <location>
        <begin position="158"/>
        <end position="180"/>
    </location>
</feature>
<keyword evidence="4 11" id="KW-0812">Transmembrane</keyword>
<feature type="domain" description="CAAX prenyl protease 2/Lysostaphin resistance protein A-like" evidence="12">
    <location>
        <begin position="179"/>
        <end position="283"/>
    </location>
</feature>
<keyword evidence="3" id="KW-0645">Protease</keyword>
<dbReference type="PANTHER" id="PTHR13046:SF0">
    <property type="entry name" value="CAAX PRENYL PROTEASE 2"/>
    <property type="match status" value="1"/>
</dbReference>
<evidence type="ECO:0000256" key="5">
    <source>
        <dbReference type="ARBA" id="ARBA00022801"/>
    </source>
</evidence>
<feature type="transmembrane region" description="Helical" evidence="11">
    <location>
        <begin position="72"/>
        <end position="94"/>
    </location>
</feature>
<dbReference type="GO" id="GO:0071586">
    <property type="term" value="P:CAAX-box protein processing"/>
    <property type="evidence" value="ECO:0007669"/>
    <property type="project" value="InterPro"/>
</dbReference>
<name>A0AAV3RUS5_LITER</name>
<accession>A0AAV3RUS5</accession>
<evidence type="ECO:0000256" key="4">
    <source>
        <dbReference type="ARBA" id="ARBA00022692"/>
    </source>
</evidence>
<evidence type="ECO:0000256" key="3">
    <source>
        <dbReference type="ARBA" id="ARBA00022670"/>
    </source>
</evidence>
<dbReference type="Pfam" id="PF02517">
    <property type="entry name" value="Rce1-like"/>
    <property type="match status" value="1"/>
</dbReference>
<evidence type="ECO:0000313" key="13">
    <source>
        <dbReference type="EMBL" id="GAA0183601.1"/>
    </source>
</evidence>
<evidence type="ECO:0000256" key="7">
    <source>
        <dbReference type="ARBA" id="ARBA00022989"/>
    </source>
</evidence>
<comment type="catalytic activity">
    <reaction evidence="9">
        <text>Hydrolyzes the peptide bond -P2-(S-farnesyl or geranylgeranyl)C-P1'-P2'-P3'-COOH where P1' and P2' are amino acids with aliphatic sidechains and P3' is any C-terminal residue.</text>
        <dbReference type="EC" id="3.4.26.1"/>
    </reaction>
</comment>
<evidence type="ECO:0000256" key="9">
    <source>
        <dbReference type="ARBA" id="ARBA00047280"/>
    </source>
</evidence>
<dbReference type="InterPro" id="IPR003675">
    <property type="entry name" value="Rce1/LyrA-like_dom"/>
</dbReference>
<dbReference type="EMBL" id="BAABME010011340">
    <property type="protein sequence ID" value="GAA0183601.1"/>
    <property type="molecule type" value="Genomic_DNA"/>
</dbReference>
<gene>
    <name evidence="13" type="ORF">LIER_30982</name>
</gene>
<comment type="subcellular location">
    <subcellularLocation>
        <location evidence="1">Endoplasmic reticulum membrane</location>
        <topology evidence="1">Multi-pass membrane protein</topology>
    </subcellularLocation>
</comment>
<evidence type="ECO:0000256" key="2">
    <source>
        <dbReference type="ARBA" id="ARBA00006897"/>
    </source>
</evidence>
<feature type="transmembrane region" description="Helical" evidence="11">
    <location>
        <begin position="120"/>
        <end position="146"/>
    </location>
</feature>
<sequence>MSLTVDLAPTMVHQSQHTVQQSQHTVLLLTTTISKSTAVISCSAMAILYVAILYSPTLILRLPPPTSFKSFLLRRFVCAAISSAVSLIAAAFLLPVNWEAIEIFGAFGIRLDHTQQWQAVIYPLFLTSLMYAGSLILKALLVLDALSYEGQRLSMSDYIKGAFVTFVDWMSSMVSNVGAWRNYVVAPVTEELVFRACMIPLLLCGGFSTYAVIFLCPVFFSLAHLNHFLELYTQQKLSFLRASSIVGFQLGYTVVFGSYASFLFVRTGNLISPLIAHIFCNFMGLPAMFSRRTGIVTLAFVAGVLGFLWLLVPLTSPHLYNYRTDNCKCWHRYCDWTL</sequence>
<keyword evidence="13" id="KW-0482">Metalloprotease</keyword>
<dbReference type="InterPro" id="IPR039731">
    <property type="entry name" value="Rce1"/>
</dbReference>
<reference evidence="13 14" key="1">
    <citation type="submission" date="2024-01" db="EMBL/GenBank/DDBJ databases">
        <title>The complete chloroplast genome sequence of Lithospermum erythrorhizon: insights into the phylogenetic relationship among Boraginaceae species and the maternal lineages of purple gromwells.</title>
        <authorList>
            <person name="Okada T."/>
            <person name="Watanabe K."/>
        </authorList>
    </citation>
    <scope>NUCLEOTIDE SEQUENCE [LARGE SCALE GENOMIC DNA]</scope>
</reference>
<feature type="transmembrane region" description="Helical" evidence="11">
    <location>
        <begin position="295"/>
        <end position="312"/>
    </location>
</feature>
<dbReference type="Proteomes" id="UP001454036">
    <property type="component" value="Unassembled WGS sequence"/>
</dbReference>
<keyword evidence="14" id="KW-1185">Reference proteome</keyword>
<feature type="transmembrane region" description="Helical" evidence="11">
    <location>
        <begin position="245"/>
        <end position="264"/>
    </location>
</feature>
<feature type="transmembrane region" description="Helical" evidence="11">
    <location>
        <begin position="38"/>
        <end position="60"/>
    </location>
</feature>
<dbReference type="GO" id="GO:0005789">
    <property type="term" value="C:endoplasmic reticulum membrane"/>
    <property type="evidence" value="ECO:0007669"/>
    <property type="project" value="UniProtKB-SubCell"/>
</dbReference>
<evidence type="ECO:0000256" key="8">
    <source>
        <dbReference type="ARBA" id="ARBA00023136"/>
    </source>
</evidence>
<evidence type="ECO:0000259" key="12">
    <source>
        <dbReference type="Pfam" id="PF02517"/>
    </source>
</evidence>
<comment type="similarity">
    <text evidence="2">Belongs to the peptidase U48 family.</text>
</comment>
<dbReference type="EC" id="3.4.26.1" evidence="10"/>
<feature type="transmembrane region" description="Helical" evidence="11">
    <location>
        <begin position="192"/>
        <end position="225"/>
    </location>
</feature>
<keyword evidence="8 11" id="KW-0472">Membrane</keyword>
<evidence type="ECO:0000256" key="6">
    <source>
        <dbReference type="ARBA" id="ARBA00022824"/>
    </source>
</evidence>
<proteinExistence type="inferred from homology"/>
<keyword evidence="6" id="KW-0256">Endoplasmic reticulum</keyword>
<evidence type="ECO:0000313" key="14">
    <source>
        <dbReference type="Proteomes" id="UP001454036"/>
    </source>
</evidence>